<evidence type="ECO:0000256" key="1">
    <source>
        <dbReference type="SAM" id="MobiDB-lite"/>
    </source>
</evidence>
<comment type="caution">
    <text evidence="2">The sequence shown here is derived from an EMBL/GenBank/DDBJ whole genome shotgun (WGS) entry which is preliminary data.</text>
</comment>
<dbReference type="EMBL" id="JBHFEH010000040">
    <property type="protein sequence ID" value="KAL2051002.1"/>
    <property type="molecule type" value="Genomic_DNA"/>
</dbReference>
<feature type="compositionally biased region" description="Low complexity" evidence="1">
    <location>
        <begin position="129"/>
        <end position="154"/>
    </location>
</feature>
<name>A0ABR4B1B0_9LECA</name>
<sequence length="263" mass="29442">MEPVKDPTNLENEVKRKPVNPSSPSRETLGFQPLSDPKAMHPTSRNPWSQPSQPPAQSSPITPSKPFTRINIPTNNLPPTPETTPVRSLKRTYSRALEGRLPRPDAAVVEATSPSLQASKRHHTHNHNQPETAQPSSQTTPSQSQTPDTTISPSLRHNKRHTTHLSHIATAAQSLPTPSQSPSRSPFRSDLTPRFSKNYKPKAEPLSWQEFNRVAESVLRQVDWTEVAEDVASNRSGIVYKRAVKEILQRRIKEMDETKDSKS</sequence>
<accession>A0ABR4B1B0</accession>
<evidence type="ECO:0000313" key="2">
    <source>
        <dbReference type="EMBL" id="KAL2051002.1"/>
    </source>
</evidence>
<protein>
    <submittedName>
        <fullName evidence="2">Uncharacterized protein</fullName>
    </submittedName>
</protein>
<dbReference type="Proteomes" id="UP001590951">
    <property type="component" value="Unassembled WGS sequence"/>
</dbReference>
<keyword evidence="3" id="KW-1185">Reference proteome</keyword>
<evidence type="ECO:0000313" key="3">
    <source>
        <dbReference type="Proteomes" id="UP001590951"/>
    </source>
</evidence>
<feature type="compositionally biased region" description="Low complexity" evidence="1">
    <location>
        <begin position="173"/>
        <end position="189"/>
    </location>
</feature>
<organism evidence="2 3">
    <name type="scientific">Lepraria finkii</name>
    <dbReference type="NCBI Taxonomy" id="1340010"/>
    <lineage>
        <taxon>Eukaryota</taxon>
        <taxon>Fungi</taxon>
        <taxon>Dikarya</taxon>
        <taxon>Ascomycota</taxon>
        <taxon>Pezizomycotina</taxon>
        <taxon>Lecanoromycetes</taxon>
        <taxon>OSLEUM clade</taxon>
        <taxon>Lecanoromycetidae</taxon>
        <taxon>Lecanorales</taxon>
        <taxon>Lecanorineae</taxon>
        <taxon>Stereocaulaceae</taxon>
        <taxon>Lepraria</taxon>
    </lineage>
</organism>
<feature type="compositionally biased region" description="Low complexity" evidence="1">
    <location>
        <begin position="47"/>
        <end position="75"/>
    </location>
</feature>
<gene>
    <name evidence="2" type="ORF">ABVK25_008748</name>
</gene>
<reference evidence="2 3" key="1">
    <citation type="submission" date="2024-09" db="EMBL/GenBank/DDBJ databases">
        <title>Rethinking Asexuality: The Enigmatic Case of Functional Sexual Genes in Lepraria (Stereocaulaceae).</title>
        <authorList>
            <person name="Doellman M."/>
            <person name="Sun Y."/>
            <person name="Barcenas-Pena A."/>
            <person name="Lumbsch H.T."/>
            <person name="Grewe F."/>
        </authorList>
    </citation>
    <scope>NUCLEOTIDE SEQUENCE [LARGE SCALE GENOMIC DNA]</scope>
    <source>
        <strain evidence="2 3">Grewe 0041</strain>
    </source>
</reference>
<feature type="region of interest" description="Disordered" evidence="1">
    <location>
        <begin position="1"/>
        <end position="156"/>
    </location>
</feature>
<proteinExistence type="predicted"/>
<feature type="region of interest" description="Disordered" evidence="1">
    <location>
        <begin position="170"/>
        <end position="198"/>
    </location>
</feature>